<dbReference type="Proteomes" id="UP000886757">
    <property type="component" value="Unassembled WGS sequence"/>
</dbReference>
<reference evidence="1" key="2">
    <citation type="journal article" date="2021" name="PeerJ">
        <title>Extensive microbial diversity within the chicken gut microbiome revealed by metagenomics and culture.</title>
        <authorList>
            <person name="Gilroy R."/>
            <person name="Ravi A."/>
            <person name="Getino M."/>
            <person name="Pursley I."/>
            <person name="Horton D.L."/>
            <person name="Alikhan N.F."/>
            <person name="Baker D."/>
            <person name="Gharbi K."/>
            <person name="Hall N."/>
            <person name="Watson M."/>
            <person name="Adriaenssens E.M."/>
            <person name="Foster-Nyarko E."/>
            <person name="Jarju S."/>
            <person name="Secka A."/>
            <person name="Antonio M."/>
            <person name="Oren A."/>
            <person name="Chaudhuri R.R."/>
            <person name="La Ragione R."/>
            <person name="Hildebrand F."/>
            <person name="Pallen M.J."/>
        </authorList>
    </citation>
    <scope>NUCLEOTIDE SEQUENCE</scope>
    <source>
        <strain evidence="1">ChiSjej4B22-8148</strain>
    </source>
</reference>
<protein>
    <submittedName>
        <fullName evidence="1">Uncharacterized protein</fullName>
    </submittedName>
</protein>
<evidence type="ECO:0000313" key="2">
    <source>
        <dbReference type="Proteomes" id="UP000886757"/>
    </source>
</evidence>
<evidence type="ECO:0000313" key="1">
    <source>
        <dbReference type="EMBL" id="HIR13587.1"/>
    </source>
</evidence>
<dbReference type="EMBL" id="DVGK01000076">
    <property type="protein sequence ID" value="HIR13587.1"/>
    <property type="molecule type" value="Genomic_DNA"/>
</dbReference>
<sequence length="117" mass="13708">MKKEENLVLCGANAYEEKFYLNEQFQKLPQEIKDELQIMCVLYTQDVGGIFLLEFDKKGNLHFRTEAASDDYSYDEIGSVLKIKELQRTKEDLLRSLEMYYKLVFRADVRKAAGEHA</sequence>
<organism evidence="1 2">
    <name type="scientific">Candidatus Choladousia intestinavium</name>
    <dbReference type="NCBI Taxonomy" id="2840727"/>
    <lineage>
        <taxon>Bacteria</taxon>
        <taxon>Bacillati</taxon>
        <taxon>Bacillota</taxon>
        <taxon>Clostridia</taxon>
        <taxon>Lachnospirales</taxon>
        <taxon>Lachnospiraceae</taxon>
        <taxon>Lachnospiraceae incertae sedis</taxon>
        <taxon>Candidatus Choladousia</taxon>
    </lineage>
</organism>
<dbReference type="InterPro" id="IPR046143">
    <property type="entry name" value="DUF6145"/>
</dbReference>
<proteinExistence type="predicted"/>
<reference evidence="1" key="1">
    <citation type="submission" date="2020-10" db="EMBL/GenBank/DDBJ databases">
        <authorList>
            <person name="Gilroy R."/>
        </authorList>
    </citation>
    <scope>NUCLEOTIDE SEQUENCE</scope>
    <source>
        <strain evidence="1">ChiSjej4B22-8148</strain>
    </source>
</reference>
<gene>
    <name evidence="1" type="ORF">IAB31_06660</name>
</gene>
<dbReference type="AlphaFoldDB" id="A0A9D1D9M3"/>
<name>A0A9D1D9M3_9FIRM</name>
<dbReference type="Pfam" id="PF19642">
    <property type="entry name" value="DUF6145"/>
    <property type="match status" value="1"/>
</dbReference>
<accession>A0A9D1D9M3</accession>
<comment type="caution">
    <text evidence="1">The sequence shown here is derived from an EMBL/GenBank/DDBJ whole genome shotgun (WGS) entry which is preliminary data.</text>
</comment>